<keyword evidence="2" id="KW-0614">Plasmid</keyword>
<evidence type="ECO:0000313" key="2">
    <source>
        <dbReference type="EMBL" id="AHZ73696.1"/>
    </source>
</evidence>
<keyword evidence="1" id="KW-0732">Signal</keyword>
<evidence type="ECO:0000256" key="1">
    <source>
        <dbReference type="SAM" id="SignalP"/>
    </source>
</evidence>
<geneLocation type="plasmid" evidence="3"/>
<dbReference type="OrthoDB" id="7017326at2"/>
<dbReference type="HOGENOM" id="CLU_2194687_0_0_6"/>
<name>A0A024EMA0_9PSED</name>
<feature type="chain" id="PRO_5001531073" evidence="1">
    <location>
        <begin position="21"/>
        <end position="108"/>
    </location>
</feature>
<dbReference type="EMBL" id="CP005961">
    <property type="protein sequence ID" value="AHZ73696.1"/>
    <property type="molecule type" value="Genomic_DNA"/>
</dbReference>
<sequence length="108" mass="11340">MKSVILNVAVSVACSLGTIAAYSFIKGDSSITQFAVLNYDVVNLHGGGGSNSEVEESYNNLRESANKLTAAGYVVMDSRALVSYPPELEIPLIEHGDATEVSEGAVSE</sequence>
<reference evidence="2 3" key="1">
    <citation type="journal article" date="2012" name="J. Bacteriol.">
        <title>Genome sequence of cold-adapted Pseudomonas mandelii strain JR-1.</title>
        <authorList>
            <person name="Jang S.H."/>
            <person name="Kim J."/>
            <person name="Kim J."/>
            <person name="Hong S."/>
            <person name="Lee C."/>
        </authorList>
    </citation>
    <scope>NUCLEOTIDE SEQUENCE [LARGE SCALE GENOMIC DNA]</scope>
    <source>
        <strain evidence="2 3">JR-1</strain>
        <plasmid evidence="3">Plasmid</plasmid>
    </source>
</reference>
<organism evidence="2 3">
    <name type="scientific">Pseudomonas mandelii JR-1</name>
    <dbReference type="NCBI Taxonomy" id="1147786"/>
    <lineage>
        <taxon>Bacteria</taxon>
        <taxon>Pseudomonadati</taxon>
        <taxon>Pseudomonadota</taxon>
        <taxon>Gammaproteobacteria</taxon>
        <taxon>Pseudomonadales</taxon>
        <taxon>Pseudomonadaceae</taxon>
        <taxon>Pseudomonas</taxon>
    </lineage>
</organism>
<dbReference type="AlphaFoldDB" id="A0A024EMA0"/>
<proteinExistence type="predicted"/>
<gene>
    <name evidence="2" type="ORF">OU5_P0444</name>
</gene>
<evidence type="ECO:0000313" key="3">
    <source>
        <dbReference type="Proteomes" id="UP000026913"/>
    </source>
</evidence>
<dbReference type="RefSeq" id="WP_148306056.1">
    <property type="nucleotide sequence ID" value="NZ_CP005961.1"/>
</dbReference>
<dbReference type="KEGG" id="pman:OU5_P0444"/>
<protein>
    <submittedName>
        <fullName evidence="2">Uncharacterized protein</fullName>
    </submittedName>
</protein>
<accession>A0A024EMA0</accession>
<feature type="signal peptide" evidence="1">
    <location>
        <begin position="1"/>
        <end position="20"/>
    </location>
</feature>
<dbReference type="Proteomes" id="UP000026913">
    <property type="component" value="Plasmid unnamed"/>
</dbReference>